<gene>
    <name evidence="1" type="ORF">RQP52_12365</name>
</gene>
<name>A0ABU3RC95_9BACL</name>
<evidence type="ECO:0000313" key="2">
    <source>
        <dbReference type="Proteomes" id="UP001260980"/>
    </source>
</evidence>
<evidence type="ECO:0000313" key="1">
    <source>
        <dbReference type="EMBL" id="MDU0201891.1"/>
    </source>
</evidence>
<dbReference type="EMBL" id="JAWCUD010000003">
    <property type="protein sequence ID" value="MDU0201891.1"/>
    <property type="molecule type" value="Genomic_DNA"/>
</dbReference>
<keyword evidence="2" id="KW-1185">Reference proteome</keyword>
<dbReference type="RefSeq" id="WP_315951798.1">
    <property type="nucleotide sequence ID" value="NZ_JAWCUD010000003.1"/>
</dbReference>
<reference evidence="1 2" key="1">
    <citation type="submission" date="2023-10" db="EMBL/GenBank/DDBJ databases">
        <title>Paenibacillus strain PFR10 Genome sequencing and assembly.</title>
        <authorList>
            <person name="Kim I."/>
        </authorList>
    </citation>
    <scope>NUCLEOTIDE SEQUENCE [LARGE SCALE GENOMIC DNA]</scope>
    <source>
        <strain evidence="1 2">PFR10</strain>
    </source>
</reference>
<comment type="caution">
    <text evidence="1">The sequence shown here is derived from an EMBL/GenBank/DDBJ whole genome shotgun (WGS) entry which is preliminary data.</text>
</comment>
<dbReference type="Proteomes" id="UP001260980">
    <property type="component" value="Unassembled WGS sequence"/>
</dbReference>
<organism evidence="1 2">
    <name type="scientific">Paenibacillus violae</name>
    <dbReference type="NCBI Taxonomy" id="3077234"/>
    <lineage>
        <taxon>Bacteria</taxon>
        <taxon>Bacillati</taxon>
        <taxon>Bacillota</taxon>
        <taxon>Bacilli</taxon>
        <taxon>Bacillales</taxon>
        <taxon>Paenibacillaceae</taxon>
        <taxon>Paenibacillus</taxon>
    </lineage>
</organism>
<proteinExistence type="predicted"/>
<protein>
    <submittedName>
        <fullName evidence="1">Uncharacterized protein</fullName>
    </submittedName>
</protein>
<sequence length="170" mass="17948">MSLNLIQNFSFETGINPWQTAGTAGTVNPLTGAFEGSFVGTLGPLVALLPGNAVISQAFPVPADAVNLRVSYALRRLLAVAPIVNGNIQVQIVWQRGADGGYAVISSEVLEDMPGTDIDLSLEWETHVVVTGPKPALAEQARIRFILFASLIELGVAGTYIDEVVVTAES</sequence>
<dbReference type="Gene3D" id="2.60.120.260">
    <property type="entry name" value="Galactose-binding domain-like"/>
    <property type="match status" value="1"/>
</dbReference>
<accession>A0ABU3RC95</accession>